<protein>
    <submittedName>
        <fullName evidence="1">DUF4291 domain-containing protein</fullName>
    </submittedName>
</protein>
<evidence type="ECO:0000313" key="1">
    <source>
        <dbReference type="EMBL" id="MDO6965189.1"/>
    </source>
</evidence>
<dbReference type="RefSeq" id="WP_304377120.1">
    <property type="nucleotide sequence ID" value="NZ_JAUOZU010000009.1"/>
</dbReference>
<evidence type="ECO:0000313" key="2">
    <source>
        <dbReference type="Proteomes" id="UP001174932"/>
    </source>
</evidence>
<gene>
    <name evidence="1" type="ORF">Q4481_14575</name>
</gene>
<accession>A0ABT8YNJ4</accession>
<proteinExistence type="predicted"/>
<name>A0ABT8YNJ4_9HYPH</name>
<dbReference type="PANTHER" id="PTHR38567">
    <property type="entry name" value="DUF4291 DOMAIN-CONTAINING PROTEIN"/>
    <property type="match status" value="1"/>
</dbReference>
<reference evidence="1" key="1">
    <citation type="journal article" date="2015" name="Int. J. Syst. Evol. Microbiol.">
        <title>Rhizobium alvei sp. nov., isolated from a freshwater river.</title>
        <authorList>
            <person name="Sheu S.Y."/>
            <person name="Huang H.W."/>
            <person name="Young C.C."/>
            <person name="Chen W.M."/>
        </authorList>
    </citation>
    <scope>NUCLEOTIDE SEQUENCE</scope>
    <source>
        <strain evidence="1">TNR-22</strain>
    </source>
</reference>
<dbReference type="Pfam" id="PF14124">
    <property type="entry name" value="DUF4291"/>
    <property type="match status" value="1"/>
</dbReference>
<comment type="caution">
    <text evidence="1">The sequence shown here is derived from an EMBL/GenBank/DDBJ whole genome shotgun (WGS) entry which is preliminary data.</text>
</comment>
<dbReference type="Proteomes" id="UP001174932">
    <property type="component" value="Unassembled WGS sequence"/>
</dbReference>
<sequence>MRKTISTNSDVTTYQIRAVYDNETIRVYQAYSHEIANTAIANGTFVSPPFSLTRMTWVKPSFLWMMYRCGWAQKDSGQARVLAIDMSRTGFDWALEHACLSACPAHVAPEDWRRRKDASPVVVQWDPEKDIFLKPLAYRSVQIGIGASAVKSYVQDWIRTITDITPLAKEMDQLVKAGRVDDALEMLPDERPYPAKLDHILPVAPRID</sequence>
<organism evidence="1 2">
    <name type="scientific">Rhizobium alvei</name>
    <dbReference type="NCBI Taxonomy" id="1132659"/>
    <lineage>
        <taxon>Bacteria</taxon>
        <taxon>Pseudomonadati</taxon>
        <taxon>Pseudomonadota</taxon>
        <taxon>Alphaproteobacteria</taxon>
        <taxon>Hyphomicrobiales</taxon>
        <taxon>Rhizobiaceae</taxon>
        <taxon>Rhizobium/Agrobacterium group</taxon>
        <taxon>Rhizobium</taxon>
    </lineage>
</organism>
<reference evidence="1" key="2">
    <citation type="submission" date="2023-07" db="EMBL/GenBank/DDBJ databases">
        <authorList>
            <person name="Shen H."/>
        </authorList>
    </citation>
    <scope>NUCLEOTIDE SEQUENCE</scope>
    <source>
        <strain evidence="1">TNR-22</strain>
    </source>
</reference>
<dbReference type="PANTHER" id="PTHR38567:SF1">
    <property type="entry name" value="DUF4291 DOMAIN-CONTAINING PROTEIN"/>
    <property type="match status" value="1"/>
</dbReference>
<keyword evidence="2" id="KW-1185">Reference proteome</keyword>
<dbReference type="EMBL" id="JAUOZU010000009">
    <property type="protein sequence ID" value="MDO6965189.1"/>
    <property type="molecule type" value="Genomic_DNA"/>
</dbReference>
<dbReference type="InterPro" id="IPR025633">
    <property type="entry name" value="DUF4291"/>
</dbReference>